<name>A0ACC0ZMX9_9ROSI</name>
<sequence length="1746" mass="195382">MADGKLDLPDDLLSSKTLDQHRSVKDEAWGGTSEEKSLMGLLDESKDQVTPENSIPLSPQWLYAKPVDPKTLTTGGEMRAPNSLPQGNTTDTNLKDSWRLDGSQDKKDWRKTVPDIESSRRWREEERETGILGRRDRRKEDRRADVTSSRDISETRALSFADRWHDPSNRTSGHESRRDSKWSSRWGPEDKEKDSRTEKRTEAEKEDTQIDRQSFVSGNRTTSERDNDSRDKWRPRHRMEVHAGGSAAYRSAPGFGLERGRVESSNVRFAPGRGRSTINGSQQIGRPPSVSVIGSVPVNKLSGSSAVYCYPRGKLLDIYRKEKTLPNFDSVPDEMDHVSPITQVASIEPLAFVAPDAEEEAILGDIWKGRIRSSEVLQNSNRDKSVASSVNTTGFGDTTIGEGKQSSSVNTEGTVESLEKTGVNNSGQGNGAEALSSSDSRVAKERGGFKEGEGIRSGATDVMHDSLIPSVLKGNDTCGAGETTDSSNSVNEVKFVENQRADDLILTKHPKLEDIKSAASFEVGNQLPDDSNSLFDFASLQQTANRDQLHQKSNNSAHPSDGGVSLEDLNLFYLDPQGVIQGPYMGIDIIMWFEQGYFGTDLPVRLSDAPAGSAFQELGVLMPHLKVKSGSSICNNLVTTSQLSDTVVGSLEESVGSPATGPDYKGSAFVNNQLWVSTGFEATSGIDFRSGVPNHEHQSEPHLPDNQSFQNSVAQDEEIVFPGRPGSSNANHMRRSGADIHSSFSSPASHHSLVSEFSEANMPRHQEDDKVHPFGLLMSELRDSSHLRRSQSSNLASSIGDQGQFLDSFDRDPTIVSQSSLGTLADQPAFGEMWPEDHRRNTFSKSHPHQGSIDAQQLFRREQELNGFDVAEHLMLQKLQKEQLQQQNYSSPHPFSYTNELGIEQIPGFSLSQSKNLHLQQSAHPVADMKQLLELKLQQQRHIELQQQRHLELQHQRHIELQHQRHLELQHQRQFELQHQRQLELQQQRQLMLQQQRQVEQQRQLELEQQRQLELEQQRQLELEQQRQLELEQQRQLELEQQRQLELQQQHRLLQQQQIRFNQMKLLQQQQQQQQQQQLLLEQLLQHQMPDPGYGQLKMEPVRDNMLDQVQLRMQLLHELQQNSHARHLDPSLEQIIQAKIGQSALRGQPADLLDLRSQAKHVNMLSSEQQLHFQQEQLRARQLSMALRQQSGPEGEGRITGPWSVDEAGQFARSPSGHHQAHSAGFSASDFYQQQQRLSSHEEQFNHHNWNHALQERHQRGSFEPSSMALDRSLSVPPAVTPGRNLDNINARAQGLDFPDQHLYMHSTGQLSSFSSGIPSHSQQISDEFYATHPDMKESHSGNNMLQENSWIEKQMQQLNLKGDRQRQDSEVNMTSVDTSLWTSTGGDRENSERVLMDLIRQNSGLQSVQSSEIGYQHKTREAFWPVAETQSSNLPFNLLPDQEVIVSSSFVEGPQNSNSSAQFKHSGNGERLIIRSNSGALLEQPFLSSSIEHSSPIGKSTLDKDFLELEGPKGKRHGSKGMGMSISEIKDNSVEQAENSLDYGELSINAHSRHSSLSSVGGNGGLYNYEIGLDKSLGEFSNERLPSILPKGLDTDLSKHQLLARASTSQDVLPEPTSAAFVKQKSSITLASDEGKRESVGNPVANRLPETQASSKKDLRFRRTSSFSEAAVSETSFIDMLKKPVLPEADPLNGAALESSDVAAPAGRSGKKKGKKGRQIDPALLGFKVSSNRIMMGEIQRLED</sequence>
<keyword evidence="2" id="KW-1185">Reference proteome</keyword>
<dbReference type="EMBL" id="CM047736">
    <property type="protein sequence ID" value="KAJ0053194.1"/>
    <property type="molecule type" value="Genomic_DNA"/>
</dbReference>
<reference evidence="2" key="1">
    <citation type="journal article" date="2023" name="G3 (Bethesda)">
        <title>Genome assembly and association tests identify interacting loci associated with vigor, precocity, and sex in interspecific pistachio rootstocks.</title>
        <authorList>
            <person name="Palmer W."/>
            <person name="Jacygrad E."/>
            <person name="Sagayaradj S."/>
            <person name="Cavanaugh K."/>
            <person name="Han R."/>
            <person name="Bertier L."/>
            <person name="Beede B."/>
            <person name="Kafkas S."/>
            <person name="Golino D."/>
            <person name="Preece J."/>
            <person name="Michelmore R."/>
        </authorList>
    </citation>
    <scope>NUCLEOTIDE SEQUENCE [LARGE SCALE GENOMIC DNA]</scope>
</reference>
<organism evidence="1 2">
    <name type="scientific">Pistacia integerrima</name>
    <dbReference type="NCBI Taxonomy" id="434235"/>
    <lineage>
        <taxon>Eukaryota</taxon>
        <taxon>Viridiplantae</taxon>
        <taxon>Streptophyta</taxon>
        <taxon>Embryophyta</taxon>
        <taxon>Tracheophyta</taxon>
        <taxon>Spermatophyta</taxon>
        <taxon>Magnoliopsida</taxon>
        <taxon>eudicotyledons</taxon>
        <taxon>Gunneridae</taxon>
        <taxon>Pentapetalae</taxon>
        <taxon>rosids</taxon>
        <taxon>malvids</taxon>
        <taxon>Sapindales</taxon>
        <taxon>Anacardiaceae</taxon>
        <taxon>Pistacia</taxon>
    </lineage>
</organism>
<accession>A0ACC0ZMX9</accession>
<protein>
    <submittedName>
        <fullName evidence="1">Uncharacterized protein</fullName>
    </submittedName>
</protein>
<proteinExistence type="predicted"/>
<gene>
    <name evidence="1" type="ORF">Pint_03034</name>
</gene>
<evidence type="ECO:0000313" key="2">
    <source>
        <dbReference type="Proteomes" id="UP001163603"/>
    </source>
</evidence>
<comment type="caution">
    <text evidence="1">The sequence shown here is derived from an EMBL/GenBank/DDBJ whole genome shotgun (WGS) entry which is preliminary data.</text>
</comment>
<dbReference type="Proteomes" id="UP001163603">
    <property type="component" value="Chromosome 1"/>
</dbReference>
<evidence type="ECO:0000313" key="1">
    <source>
        <dbReference type="EMBL" id="KAJ0053194.1"/>
    </source>
</evidence>